<dbReference type="OrthoDB" id="7762381at2759"/>
<dbReference type="SMART" id="SM00343">
    <property type="entry name" value="ZnF_C2HC"/>
    <property type="match status" value="3"/>
</dbReference>
<accession>X6LHZ1</accession>
<name>X6LHZ1_RETFI</name>
<feature type="compositionally biased region" description="Low complexity" evidence="1">
    <location>
        <begin position="367"/>
        <end position="379"/>
    </location>
</feature>
<feature type="region of interest" description="Disordered" evidence="1">
    <location>
        <begin position="360"/>
        <end position="386"/>
    </location>
</feature>
<gene>
    <name evidence="3" type="ORF">RFI_36479</name>
</gene>
<proteinExistence type="predicted"/>
<dbReference type="GO" id="GO:0003676">
    <property type="term" value="F:nucleic acid binding"/>
    <property type="evidence" value="ECO:0007669"/>
    <property type="project" value="InterPro"/>
</dbReference>
<keyword evidence="3" id="KW-0326">Glycosidase</keyword>
<reference evidence="3 4" key="1">
    <citation type="journal article" date="2013" name="Curr. Biol.">
        <title>The Genome of the Foraminiferan Reticulomyxa filosa.</title>
        <authorList>
            <person name="Glockner G."/>
            <person name="Hulsmann N."/>
            <person name="Schleicher M."/>
            <person name="Noegel A.A."/>
            <person name="Eichinger L."/>
            <person name="Gallinger C."/>
            <person name="Pawlowski J."/>
            <person name="Sierra R."/>
            <person name="Euteneuer U."/>
            <person name="Pillet L."/>
            <person name="Moustafa A."/>
            <person name="Platzer M."/>
            <person name="Groth M."/>
            <person name="Szafranski K."/>
            <person name="Schliwa M."/>
        </authorList>
    </citation>
    <scope>NUCLEOTIDE SEQUENCE [LARGE SCALE GENOMIC DNA]</scope>
</reference>
<dbReference type="GO" id="GO:0045493">
    <property type="term" value="P:xylan catabolic process"/>
    <property type="evidence" value="ECO:0007669"/>
    <property type="project" value="UniProtKB-KW"/>
</dbReference>
<organism evidence="3 4">
    <name type="scientific">Reticulomyxa filosa</name>
    <dbReference type="NCBI Taxonomy" id="46433"/>
    <lineage>
        <taxon>Eukaryota</taxon>
        <taxon>Sar</taxon>
        <taxon>Rhizaria</taxon>
        <taxon>Retaria</taxon>
        <taxon>Foraminifera</taxon>
        <taxon>Monothalamids</taxon>
        <taxon>Reticulomyxidae</taxon>
        <taxon>Reticulomyxa</taxon>
    </lineage>
</organism>
<dbReference type="GO" id="GO:0008270">
    <property type="term" value="F:zinc ion binding"/>
    <property type="evidence" value="ECO:0007669"/>
    <property type="project" value="InterPro"/>
</dbReference>
<dbReference type="OMA" id="NIYDAGK"/>
<dbReference type="EMBL" id="ASPP01039567">
    <property type="protein sequence ID" value="ETO00961.1"/>
    <property type="molecule type" value="Genomic_DNA"/>
</dbReference>
<feature type="compositionally biased region" description="Low complexity" evidence="1">
    <location>
        <begin position="685"/>
        <end position="711"/>
    </location>
</feature>
<feature type="domain" description="Reverse transcriptase" evidence="2">
    <location>
        <begin position="986"/>
        <end position="1242"/>
    </location>
</feature>
<dbReference type="GO" id="GO:0016798">
    <property type="term" value="F:hydrolase activity, acting on glycosyl bonds"/>
    <property type="evidence" value="ECO:0007669"/>
    <property type="project" value="UniProtKB-KW"/>
</dbReference>
<evidence type="ECO:0000259" key="2">
    <source>
        <dbReference type="PROSITE" id="PS50878"/>
    </source>
</evidence>
<evidence type="ECO:0000313" key="4">
    <source>
        <dbReference type="Proteomes" id="UP000023152"/>
    </source>
</evidence>
<keyword evidence="3" id="KW-0624">Polysaccharide degradation</keyword>
<dbReference type="InterPro" id="IPR000477">
    <property type="entry name" value="RT_dom"/>
</dbReference>
<feature type="region of interest" description="Disordered" evidence="1">
    <location>
        <begin position="1"/>
        <end position="29"/>
    </location>
</feature>
<dbReference type="Proteomes" id="UP000023152">
    <property type="component" value="Unassembled WGS sequence"/>
</dbReference>
<sequence length="1415" mass="167063">EHELQNHEQDDSEHQNHEYQDNNGQQHTTPIECKINENNEDNFDKINPIIAIQWLKQTITNTQSNTHIDFKEFGVLKQNTAIYNDGININAIFWSTIYATNHDAGEYDNIINDICTQLPEILQKLKIQNTCTKDIDTSADMDHNTTKMSTWIIKMCSNLRLCQSYAIKIANQLRIRWKVKQPIIQCNDTKIKTKCIHLNQAKIREMRTFVYLTQLLSKLLEVQETLHAIKNNIQNIQPNQNTYDNLNYYFHTCINAAPPIQIDEKVKAAIKQSTMRKENIIMDRILSENNLNVKCMRCNKIGHNIYTCQSLQPHNTPKNTCINCDKNAFHWFQDCPEYKCKHCGDRKHHHSICKIKTQNSDVNMDGQNNEQQNNEQQNNYTNSQHNTQQNKYINSQTNMQQNNTQDAGQKHIHKTIKRIPTRPCKHCNGKHWDSECSKNTNNTQNNKTEQNATNITQNIPPTPCKYCNGNHWNNECRKNTVKNRARTDTTHWKNKNNQFKNQKHQRSKYQNNWHKTNNMKYQHPDAPFYRKPNTFNKKPNIFNKWQDNQTKMPTKPCKFCNEMHWHNQCPIAAETTQNNHIHSDAMSQRNNFTTQHNNIMSQPQRGKVFQRRERWNSQKINWNMRRQTHNDARSHIKNYIRGTDQCTENNARGKHPEPPSLCRKCGGNHWHNQCKAGETQEVYSHTHSQQTNQPSQQTNFQSQNNNSPTTQRPWQTFRRNYHATNRNFYRDARHTNFEKRPSFFAPAKNKTHLQLAKLIIHNNKTIFSRKNSNKENIHQQNLQYVTDILKEKVTILTNKQIPLEIIEQIAKGKNFSPYQTNTYNNTHNPLKNSTYNAIQTYNNNIDAKIRNILLEEQIKKKVSIPNIRTCNILDQLTQQMLHIDDKQSNAINNTCDNFAAQIQEHNAHTFNIQSKLMQIEKEMQVKFVIADHNEGIVIIDDKQHNELMAKLKHMPQHEATSDLDSILNKQKNIFNMFKNKHQSITHNTHAPEKPTISKCSPIIKLHKKPHVYRPIISSFHTYKRDLSKKAQQIAQMYLDNIASRTNWCIKNSYDVAESIRKLQGKNRNYIMIGIDIKDFYNQIEYQTIIDAYTHYHTQMSINFQNENQTKFEYILDYYRNLADMSAFEIEGTYYKTIKGLAQGDSDAPPTAQIVRNYCEEKFLTHKHIDTNSQIFKVYGYMDDVLFIVDMNQINVYDVITQWIPYMYKKEWPIIGECSNTQKFLDLIIKTSNSIPNTDNTTLQNENTQITIKNNDNTQIHTLQNKFTFEPHIKHVTKQPYINPTSHGQKEWYLQTIRSINQRIARLSATPEIYHNAQQQIQIQLWQCGYHRMDIKERLIDLWETQTQKRQRKYIIPTDCININVPFHKNIKRKYIKEAEMELSKNTGKRTRIIYTKNRDINNIIRSLNKGNTHRQ</sequence>
<keyword evidence="4" id="KW-1185">Reference proteome</keyword>
<dbReference type="PROSITE" id="PS50878">
    <property type="entry name" value="RT_POL"/>
    <property type="match status" value="1"/>
</dbReference>
<keyword evidence="3" id="KW-0858">Xylan degradation</keyword>
<dbReference type="InterPro" id="IPR001878">
    <property type="entry name" value="Znf_CCHC"/>
</dbReference>
<feature type="region of interest" description="Disordered" evidence="1">
    <location>
        <begin position="484"/>
        <end position="506"/>
    </location>
</feature>
<feature type="non-terminal residue" evidence="3">
    <location>
        <position position="1"/>
    </location>
</feature>
<evidence type="ECO:0000256" key="1">
    <source>
        <dbReference type="SAM" id="MobiDB-lite"/>
    </source>
</evidence>
<evidence type="ECO:0000313" key="3">
    <source>
        <dbReference type="EMBL" id="ETO00961.1"/>
    </source>
</evidence>
<feature type="compositionally biased region" description="Basic and acidic residues" evidence="1">
    <location>
        <begin position="1"/>
        <end position="20"/>
    </location>
</feature>
<keyword evidence="3" id="KW-0378">Hydrolase</keyword>
<protein>
    <submittedName>
        <fullName evidence="3">Bifunctional endo-1,4-beta-xylanase xylA</fullName>
    </submittedName>
</protein>
<comment type="caution">
    <text evidence="3">The sequence shown here is derived from an EMBL/GenBank/DDBJ whole genome shotgun (WGS) entry which is preliminary data.</text>
</comment>
<keyword evidence="3" id="KW-0119">Carbohydrate metabolism</keyword>
<feature type="region of interest" description="Disordered" evidence="1">
    <location>
        <begin position="681"/>
        <end position="714"/>
    </location>
</feature>